<sequence length="253" mass="28618">MLKAHTDPYAKLRRSWIFVKFGRVTPTIRDSDIIWSAALKIYNALCSHQVMLEEAPLYYSENSANGDEVASEMRRRLDERKKCLFPVLLLIDDCESGQFSPFIRKRFSKNFYVFELSGQELADIAVSTTERPYKELDEWCREFSSLVRETEKGKSTASSTEERYDSLSSTGDPQCSSQKQEDDVISCNDVTSNESHLEVNMEANRASTPVNLVDGHSIVASFGSPNEKRKMASAEDILEALKCAKSNRSDVVL</sequence>
<dbReference type="AlphaFoldDB" id="A0AAN8EX14"/>
<accession>A0AAN8EX14</accession>
<feature type="compositionally biased region" description="Basic and acidic residues" evidence="1">
    <location>
        <begin position="151"/>
        <end position="165"/>
    </location>
</feature>
<keyword evidence="3" id="KW-1185">Reference proteome</keyword>
<name>A0AAN8EX14_TRICO</name>
<proteinExistence type="predicted"/>
<gene>
    <name evidence="2" type="ORF">GCK32_014212</name>
</gene>
<evidence type="ECO:0000313" key="3">
    <source>
        <dbReference type="Proteomes" id="UP001331761"/>
    </source>
</evidence>
<protein>
    <submittedName>
        <fullName evidence="2">Uncharacterized protein</fullName>
    </submittedName>
</protein>
<feature type="non-terminal residue" evidence="2">
    <location>
        <position position="253"/>
    </location>
</feature>
<evidence type="ECO:0000256" key="1">
    <source>
        <dbReference type="SAM" id="MobiDB-lite"/>
    </source>
</evidence>
<reference evidence="2 3" key="1">
    <citation type="submission" date="2019-10" db="EMBL/GenBank/DDBJ databases">
        <title>Assembly and Annotation for the nematode Trichostrongylus colubriformis.</title>
        <authorList>
            <person name="Martin J."/>
        </authorList>
    </citation>
    <scope>NUCLEOTIDE SEQUENCE [LARGE SCALE GENOMIC DNA]</scope>
    <source>
        <strain evidence="2">G859</strain>
        <tissue evidence="2">Whole worm</tissue>
    </source>
</reference>
<dbReference type="EMBL" id="WIXE01023827">
    <property type="protein sequence ID" value="KAK5966155.1"/>
    <property type="molecule type" value="Genomic_DNA"/>
</dbReference>
<feature type="region of interest" description="Disordered" evidence="1">
    <location>
        <begin position="151"/>
        <end position="183"/>
    </location>
</feature>
<evidence type="ECO:0000313" key="2">
    <source>
        <dbReference type="EMBL" id="KAK5966155.1"/>
    </source>
</evidence>
<organism evidence="2 3">
    <name type="scientific">Trichostrongylus colubriformis</name>
    <name type="common">Black scour worm</name>
    <dbReference type="NCBI Taxonomy" id="6319"/>
    <lineage>
        <taxon>Eukaryota</taxon>
        <taxon>Metazoa</taxon>
        <taxon>Ecdysozoa</taxon>
        <taxon>Nematoda</taxon>
        <taxon>Chromadorea</taxon>
        <taxon>Rhabditida</taxon>
        <taxon>Rhabditina</taxon>
        <taxon>Rhabditomorpha</taxon>
        <taxon>Strongyloidea</taxon>
        <taxon>Trichostrongylidae</taxon>
        <taxon>Trichostrongylus</taxon>
    </lineage>
</organism>
<feature type="compositionally biased region" description="Polar residues" evidence="1">
    <location>
        <begin position="166"/>
        <end position="178"/>
    </location>
</feature>
<dbReference type="Proteomes" id="UP001331761">
    <property type="component" value="Unassembled WGS sequence"/>
</dbReference>
<comment type="caution">
    <text evidence="2">The sequence shown here is derived from an EMBL/GenBank/DDBJ whole genome shotgun (WGS) entry which is preliminary data.</text>
</comment>